<reference evidence="8 9" key="1">
    <citation type="submission" date="2023-11" db="EMBL/GenBank/DDBJ databases">
        <authorList>
            <person name="Bao R."/>
        </authorList>
    </citation>
    <scope>NUCLEOTIDE SEQUENCE [LARGE SCALE GENOMIC DNA]</scope>
    <source>
        <strain evidence="8 9">PJ23</strain>
    </source>
</reference>
<dbReference type="RefSeq" id="WP_319843670.1">
    <property type="nucleotide sequence ID" value="NZ_JAXAFJ010000002.1"/>
</dbReference>
<evidence type="ECO:0000256" key="6">
    <source>
        <dbReference type="SAM" id="SignalP"/>
    </source>
</evidence>
<feature type="chain" id="PRO_5047023092" evidence="6">
    <location>
        <begin position="21"/>
        <end position="228"/>
    </location>
</feature>
<evidence type="ECO:0000313" key="9">
    <source>
        <dbReference type="Proteomes" id="UP001274321"/>
    </source>
</evidence>
<dbReference type="PANTHER" id="PTHR34001">
    <property type="entry name" value="BLL7405 PROTEIN"/>
    <property type="match status" value="1"/>
</dbReference>
<proteinExistence type="inferred from homology"/>
<dbReference type="InterPro" id="IPR011250">
    <property type="entry name" value="OMP/PagP_B-barrel"/>
</dbReference>
<dbReference type="PANTHER" id="PTHR34001:SF3">
    <property type="entry name" value="BLL7405 PROTEIN"/>
    <property type="match status" value="1"/>
</dbReference>
<sequence length="228" mass="24037">MKTILLAGAAFVALSTASFAADMPAYPAEAAIAPVAAESDWSGFYLGVQGGYNWVEGELDGISVNGGDLGDPTFDIEDDGFNIGIYSGINRQWGNWVVGIDNSISYVDIDTEVVPGLVDAEINAWSTTRGRVGYAFGNFLVFAAGGLSLANVEVSSDVLGDDDSHLMVGYTVGGGVEAKFGGNWSARVEYLYTDFDDERFSLSADGVTAAADVSFDMQTVRGGIAYHF</sequence>
<keyword evidence="9" id="KW-1185">Reference proteome</keyword>
<evidence type="ECO:0000259" key="7">
    <source>
        <dbReference type="Pfam" id="PF13505"/>
    </source>
</evidence>
<evidence type="ECO:0000313" key="8">
    <source>
        <dbReference type="EMBL" id="MDX6805560.1"/>
    </source>
</evidence>
<comment type="similarity">
    <text evidence="5">Belongs to the Omp25/RopB family.</text>
</comment>
<feature type="signal peptide" evidence="6">
    <location>
        <begin position="1"/>
        <end position="20"/>
    </location>
</feature>
<evidence type="ECO:0000256" key="1">
    <source>
        <dbReference type="ARBA" id="ARBA00004442"/>
    </source>
</evidence>
<feature type="domain" description="Outer membrane protein beta-barrel" evidence="7">
    <location>
        <begin position="30"/>
        <end position="215"/>
    </location>
</feature>
<dbReference type="Pfam" id="PF13505">
    <property type="entry name" value="OMP_b-brl"/>
    <property type="match status" value="1"/>
</dbReference>
<gene>
    <name evidence="8" type="ORF">SCD90_05750</name>
</gene>
<dbReference type="SUPFAM" id="SSF56925">
    <property type="entry name" value="OMPA-like"/>
    <property type="match status" value="1"/>
</dbReference>
<organism evidence="8 9">
    <name type="scientific">Terrihabitans rhizophilus</name>
    <dbReference type="NCBI Taxonomy" id="3092662"/>
    <lineage>
        <taxon>Bacteria</taxon>
        <taxon>Pseudomonadati</taxon>
        <taxon>Pseudomonadota</taxon>
        <taxon>Alphaproteobacteria</taxon>
        <taxon>Hyphomicrobiales</taxon>
        <taxon>Terrihabitans</taxon>
    </lineage>
</organism>
<evidence type="ECO:0000256" key="3">
    <source>
        <dbReference type="ARBA" id="ARBA00023136"/>
    </source>
</evidence>
<keyword evidence="2 6" id="KW-0732">Signal</keyword>
<evidence type="ECO:0000256" key="5">
    <source>
        <dbReference type="ARBA" id="ARBA00038306"/>
    </source>
</evidence>
<accession>A0ABU4RPI9</accession>
<comment type="caution">
    <text evidence="8">The sequence shown here is derived from an EMBL/GenBank/DDBJ whole genome shotgun (WGS) entry which is preliminary data.</text>
</comment>
<evidence type="ECO:0000256" key="2">
    <source>
        <dbReference type="ARBA" id="ARBA00022729"/>
    </source>
</evidence>
<dbReference type="EMBL" id="JAXAFJ010000002">
    <property type="protein sequence ID" value="MDX6805560.1"/>
    <property type="molecule type" value="Genomic_DNA"/>
</dbReference>
<evidence type="ECO:0000256" key="4">
    <source>
        <dbReference type="ARBA" id="ARBA00023237"/>
    </source>
</evidence>
<keyword evidence="3" id="KW-0472">Membrane</keyword>
<dbReference type="Proteomes" id="UP001274321">
    <property type="component" value="Unassembled WGS sequence"/>
</dbReference>
<dbReference type="Gene3D" id="2.40.160.20">
    <property type="match status" value="1"/>
</dbReference>
<comment type="subcellular location">
    <subcellularLocation>
        <location evidence="1">Cell outer membrane</location>
    </subcellularLocation>
</comment>
<protein>
    <submittedName>
        <fullName evidence="8">Outer membrane protein</fullName>
    </submittedName>
</protein>
<dbReference type="InterPro" id="IPR051692">
    <property type="entry name" value="OMP-like"/>
</dbReference>
<keyword evidence="4" id="KW-0998">Cell outer membrane</keyword>
<name>A0ABU4RPI9_9HYPH</name>
<dbReference type="InterPro" id="IPR027385">
    <property type="entry name" value="Beta-barrel_OMP"/>
</dbReference>